<dbReference type="Proteomes" id="UP000076078">
    <property type="component" value="Unassembled WGS sequence"/>
</dbReference>
<feature type="compositionally biased region" description="Polar residues" evidence="1">
    <location>
        <begin position="1040"/>
        <end position="1061"/>
    </location>
</feature>
<sequence>MSSQIINLDYILGKLEDLLTENDFKDGNGFTRIRKRKNDREEKSFISRISTSMKQLIEYKGERTMVHIFHLRFIHTNQHTKRARVQKIITTIKEYIRLLNKSVSDQENNYHQYLLSTPSVSNLSSTTSTPQLQSTNIISNNSNNIQNQTTPPTMSLAGNHSPITTLNTNNSNNNSNNTPPNNNSPGNSFLNNVDSNCNINESYESNNVENSNSISNSSSSSNILTYNIGSSLTYVPIYNSNNIYSSNNTPSFSDDMEYNQNISILNTSSTGNFTTTSNTSSSSGSTSSGISGALHTLLNSSSQKQNDCSKEMKIAKELLDYLTSHQVDPDNSLVGCELNSQFLDGIFKLRSQQSFNKRSLIKMIKSWGSMKDDLLVKEVRKMSSTLNSIDFKKGELVIIDMSLPHNSNSNNNNHNGTSIYDDNTNTMEDHSSNTTAQDTMDQDHIFDFDFENYISNNNNNNNNNNHSNHDDSIDLFGKNNNYIFARFEEEFNRTCKCYNIPSEDLQTVLHCNINNVYKISPEILDFIKSDKSIIKLVNDPSVPFCHMLSFKERLIFNDYIQNQFGIDSRILEKCKNNSFSVIDMPLLKGYITLLNDLERNLTNTPLWTEILALSHKESKPFLENVRKTCMYIPLYLQLEEFVKTIEINREKQLKSRIKQNIISFDHAFHKIHMERKDFIEGAAKNRLSQGYLQLIRENVDSFLLKYGYIHNAVQTDYLERPPTNPGQIRSNLDILHSILSQDPQETIQQKEFKKLIAKLTDTIYPMIEEFILKSKLIILDSLDLFNSKYQVLEERGHLDMDFIRSIINHKKDSIEKQKLAHFERMLKDIEYLLDMKKKEGAVVEKRLEIVTISGLVFGKIHRAENEARTTLEVWGHLLAPLQNPNSGSHLPPHKPLPSLPKHQQQPITTTQYTSPTLSSSTSVNITQQQNIFTPLSVSSSNIINTNTPVTVQQPMAIKPQQAPIVPNRISPINSNINTSATTTTTTTTNPPNQPNNNQLKPSWSFSSDPNKSQNPSSSNVTPVGGSRFLPSQRLKPAPVISNTTPTVTTANSNGFVNNTNRPISPPPLTTSQQPSKTTTPSNTTSPTYTSPIIKPLSPTQLYKPPPLKTQLSDSKLPIPNQNTPPVLTNKSMSSLSLSQSMDSHTIKP</sequence>
<evidence type="ECO:0000313" key="3">
    <source>
        <dbReference type="Proteomes" id="UP000076078"/>
    </source>
</evidence>
<dbReference type="OMA" id="NSLVGCE"/>
<feature type="region of interest" description="Disordered" evidence="1">
    <location>
        <begin position="884"/>
        <end position="921"/>
    </location>
</feature>
<comment type="caution">
    <text evidence="2">The sequence shown here is derived from an EMBL/GenBank/DDBJ whole genome shotgun (WGS) entry which is preliminary data.</text>
</comment>
<dbReference type="OrthoDB" id="21001at2759"/>
<feature type="region of interest" description="Disordered" evidence="1">
    <location>
        <begin position="965"/>
        <end position="1148"/>
    </location>
</feature>
<reference evidence="2 3" key="1">
    <citation type="submission" date="2015-12" db="EMBL/GenBank/DDBJ databases">
        <title>Dictyostelia acquired genes for synthesis and detection of signals that induce cell-type specialization by lateral gene transfer from prokaryotes.</title>
        <authorList>
            <person name="Gloeckner G."/>
            <person name="Schaap P."/>
        </authorList>
    </citation>
    <scope>NUCLEOTIDE SEQUENCE [LARGE SCALE GENOMIC DNA]</scope>
    <source>
        <strain evidence="2 3">TK</strain>
    </source>
</reference>
<feature type="region of interest" description="Disordered" evidence="1">
    <location>
        <begin position="137"/>
        <end position="220"/>
    </location>
</feature>
<protein>
    <submittedName>
        <fullName evidence="2">Uncharacterized protein</fullName>
    </submittedName>
</protein>
<gene>
    <name evidence="2" type="ORF">DLAC_10915</name>
</gene>
<feature type="compositionally biased region" description="Low complexity" evidence="1">
    <location>
        <begin position="406"/>
        <end position="415"/>
    </location>
</feature>
<dbReference type="InParanoid" id="A0A151Z2Q5"/>
<dbReference type="FunCoup" id="A0A151Z2Q5">
    <property type="interactions" value="371"/>
</dbReference>
<feature type="compositionally biased region" description="Polar residues" evidence="1">
    <location>
        <begin position="416"/>
        <end position="437"/>
    </location>
</feature>
<feature type="compositionally biased region" description="Polar residues" evidence="1">
    <location>
        <begin position="1109"/>
        <end position="1130"/>
    </location>
</feature>
<feature type="region of interest" description="Disordered" evidence="1">
    <location>
        <begin position="406"/>
        <end position="437"/>
    </location>
</feature>
<keyword evidence="3" id="KW-1185">Reference proteome</keyword>
<name>A0A151Z2Q5_TIELA</name>
<feature type="compositionally biased region" description="Low complexity" evidence="1">
    <location>
        <begin position="137"/>
        <end position="150"/>
    </location>
</feature>
<accession>A0A151Z2Q5</accession>
<feature type="compositionally biased region" description="Low complexity" evidence="1">
    <location>
        <begin position="1069"/>
        <end position="1095"/>
    </location>
</feature>
<proteinExistence type="predicted"/>
<feature type="compositionally biased region" description="Low complexity" evidence="1">
    <location>
        <begin position="1131"/>
        <end position="1148"/>
    </location>
</feature>
<dbReference type="STRING" id="361077.A0A151Z2Q5"/>
<feature type="compositionally biased region" description="Low complexity" evidence="1">
    <location>
        <begin position="161"/>
        <end position="220"/>
    </location>
</feature>
<evidence type="ECO:0000313" key="2">
    <source>
        <dbReference type="EMBL" id="KYQ88231.1"/>
    </source>
</evidence>
<dbReference type="AlphaFoldDB" id="A0A151Z2Q5"/>
<feature type="compositionally biased region" description="Polar residues" evidence="1">
    <location>
        <begin position="998"/>
        <end position="1021"/>
    </location>
</feature>
<dbReference type="EMBL" id="LODT01000051">
    <property type="protein sequence ID" value="KYQ88231.1"/>
    <property type="molecule type" value="Genomic_DNA"/>
</dbReference>
<feature type="compositionally biased region" description="Polar residues" evidence="1">
    <location>
        <begin position="903"/>
        <end position="921"/>
    </location>
</feature>
<evidence type="ECO:0000256" key="1">
    <source>
        <dbReference type="SAM" id="MobiDB-lite"/>
    </source>
</evidence>
<feature type="compositionally biased region" description="Low complexity" evidence="1">
    <location>
        <begin position="966"/>
        <end position="997"/>
    </location>
</feature>
<organism evidence="2 3">
    <name type="scientific">Tieghemostelium lacteum</name>
    <name type="common">Slime mold</name>
    <name type="synonym">Dictyostelium lacteum</name>
    <dbReference type="NCBI Taxonomy" id="361077"/>
    <lineage>
        <taxon>Eukaryota</taxon>
        <taxon>Amoebozoa</taxon>
        <taxon>Evosea</taxon>
        <taxon>Eumycetozoa</taxon>
        <taxon>Dictyostelia</taxon>
        <taxon>Dictyosteliales</taxon>
        <taxon>Raperosteliaceae</taxon>
        <taxon>Tieghemostelium</taxon>
    </lineage>
</organism>